<evidence type="ECO:0000256" key="1">
    <source>
        <dbReference type="SAM" id="Phobius"/>
    </source>
</evidence>
<proteinExistence type="predicted"/>
<feature type="transmembrane region" description="Helical" evidence="1">
    <location>
        <begin position="92"/>
        <end position="109"/>
    </location>
</feature>
<evidence type="ECO:0000313" key="2">
    <source>
        <dbReference type="EMBL" id="NEC21839.1"/>
    </source>
</evidence>
<feature type="transmembrane region" description="Helical" evidence="1">
    <location>
        <begin position="318"/>
        <end position="337"/>
    </location>
</feature>
<feature type="transmembrane region" description="Helical" evidence="1">
    <location>
        <begin position="116"/>
        <end position="135"/>
    </location>
</feature>
<comment type="caution">
    <text evidence="2">The sequence shown here is derived from an EMBL/GenBank/DDBJ whole genome shotgun (WGS) entry which is preliminary data.</text>
</comment>
<gene>
    <name evidence="2" type="ORF">G3I50_26875</name>
</gene>
<dbReference type="Proteomes" id="UP000469670">
    <property type="component" value="Unassembled WGS sequence"/>
</dbReference>
<reference evidence="2 3" key="1">
    <citation type="submission" date="2020-01" db="EMBL/GenBank/DDBJ databases">
        <title>Insect and environment-associated Actinomycetes.</title>
        <authorList>
            <person name="Currrie C."/>
            <person name="Chevrette M."/>
            <person name="Carlson C."/>
            <person name="Stubbendieck R."/>
            <person name="Wendt-Pienkowski E."/>
        </authorList>
    </citation>
    <scope>NUCLEOTIDE SEQUENCE [LARGE SCALE GENOMIC DNA]</scope>
    <source>
        <strain evidence="2 3">SID7590</strain>
    </source>
</reference>
<feature type="transmembrane region" description="Helical" evidence="1">
    <location>
        <begin position="155"/>
        <end position="174"/>
    </location>
</feature>
<evidence type="ECO:0000313" key="3">
    <source>
        <dbReference type="Proteomes" id="UP000469670"/>
    </source>
</evidence>
<feature type="transmembrane region" description="Helical" evidence="1">
    <location>
        <begin position="64"/>
        <end position="86"/>
    </location>
</feature>
<dbReference type="RefSeq" id="WP_164206182.1">
    <property type="nucleotide sequence ID" value="NZ_JAAGMP010001186.1"/>
</dbReference>
<dbReference type="AlphaFoldDB" id="A0A7K3S399"/>
<accession>A0A7K3S399</accession>
<sequence length="380" mass="42010">MTTAPSRVGLMMHWLFGRGEHRWRANDELEISAALRRIPLDAASDLRQRVEIAARRRDEGAARFLALFIYSPLGLVVWLPLVGVITFGGTRLISVFTAAMFTACTVGLWRTLLYRVLLARLVMPLVALITAYAWWVVYRMDSGAAGFSGFSPAVARFSVVVLIFGSLPGLFWFYRKWRRSVRAQAHAYDVLAVAVLHVADRIHEERHLWRRDAKVRRWCESLESLAVEAARCLTLRERVDPADTGLRSELRDEALRVAEAIRLHKRALVTAVSAEDVERVVAALINGLDALVREDRAALLANAPDVPSRASRLRAAGARLLPGVVLIGVAWALPLIPGIPPTAESSARWMLLVVGVTSILSSPDAAGHVRDVLGKALPFK</sequence>
<protein>
    <submittedName>
        <fullName evidence="2">Uncharacterized protein</fullName>
    </submittedName>
</protein>
<keyword evidence="1" id="KW-0472">Membrane</keyword>
<keyword evidence="1" id="KW-0812">Transmembrane</keyword>
<name>A0A7K3S399_9ACTN</name>
<keyword evidence="1" id="KW-1133">Transmembrane helix</keyword>
<organism evidence="2 3">
    <name type="scientific">Streptomyces parvus</name>
    <dbReference type="NCBI Taxonomy" id="66428"/>
    <lineage>
        <taxon>Bacteria</taxon>
        <taxon>Bacillati</taxon>
        <taxon>Actinomycetota</taxon>
        <taxon>Actinomycetes</taxon>
        <taxon>Kitasatosporales</taxon>
        <taxon>Streptomycetaceae</taxon>
        <taxon>Streptomyces</taxon>
    </lineage>
</organism>
<dbReference type="EMBL" id="JAAGMP010001186">
    <property type="protein sequence ID" value="NEC21839.1"/>
    <property type="molecule type" value="Genomic_DNA"/>
</dbReference>